<evidence type="ECO:0000313" key="10">
    <source>
        <dbReference type="EMBL" id="KZK74727.1"/>
    </source>
</evidence>
<evidence type="ECO:0000256" key="4">
    <source>
        <dbReference type="ARBA" id="ARBA00022438"/>
    </source>
</evidence>
<dbReference type="Pfam" id="PF00883">
    <property type="entry name" value="Peptidase_M17"/>
    <property type="match status" value="1"/>
</dbReference>
<gene>
    <name evidence="8" type="primary">pepA</name>
    <name evidence="10" type="ORF">A3K90_04595</name>
</gene>
<keyword evidence="8" id="KW-0963">Cytoplasm</keyword>
<evidence type="ECO:0000259" key="9">
    <source>
        <dbReference type="PROSITE" id="PS00631"/>
    </source>
</evidence>
<feature type="binding site" evidence="8">
    <location>
        <position position="282"/>
    </location>
    <ligand>
        <name>Mn(2+)</name>
        <dbReference type="ChEBI" id="CHEBI:29035"/>
        <label>1</label>
    </ligand>
</feature>
<comment type="catalytic activity">
    <reaction evidence="1 8">
        <text>Release of an N-terminal amino acid, Xaa-|-Yaa-, in which Xaa is preferably Leu, but may be other amino acids including Pro although not Arg or Lys, and Yaa may be Pro. Amino acid amides and methyl esters are also readily hydrolyzed, but rates on arylamides are exceedingly low.</text>
        <dbReference type="EC" id="3.4.11.1"/>
    </reaction>
</comment>
<comment type="similarity">
    <text evidence="3 8">Belongs to the peptidase M17 family.</text>
</comment>
<feature type="binding site" evidence="8">
    <location>
        <position position="277"/>
    </location>
    <ligand>
        <name>Mn(2+)</name>
        <dbReference type="ChEBI" id="CHEBI:29035"/>
        <label>2</label>
    </ligand>
</feature>
<dbReference type="InterPro" id="IPR000819">
    <property type="entry name" value="Peptidase_M17_C"/>
</dbReference>
<feature type="binding site" evidence="8">
    <location>
        <position position="300"/>
    </location>
    <ligand>
        <name>Mn(2+)</name>
        <dbReference type="ChEBI" id="CHEBI:29035"/>
        <label>2</label>
    </ligand>
</feature>
<dbReference type="Pfam" id="PF02789">
    <property type="entry name" value="Peptidase_M17_N"/>
    <property type="match status" value="1"/>
</dbReference>
<dbReference type="NCBIfam" id="NF002074">
    <property type="entry name" value="PRK00913.1-4"/>
    <property type="match status" value="1"/>
</dbReference>
<keyword evidence="7 8" id="KW-0464">Manganese</keyword>
<feature type="binding site" evidence="8">
    <location>
        <position position="361"/>
    </location>
    <ligand>
        <name>Mn(2+)</name>
        <dbReference type="ChEBI" id="CHEBI:29035"/>
        <label>2</label>
    </ligand>
</feature>
<evidence type="ECO:0000256" key="8">
    <source>
        <dbReference type="HAMAP-Rule" id="MF_00181"/>
    </source>
</evidence>
<feature type="binding site" evidence="8">
    <location>
        <position position="359"/>
    </location>
    <ligand>
        <name>Mn(2+)</name>
        <dbReference type="ChEBI" id="CHEBI:29035"/>
        <label>1</label>
    </ligand>
</feature>
<dbReference type="RefSeq" id="WP_303681123.1">
    <property type="nucleotide sequence ID" value="NZ_LVWG01000019.1"/>
</dbReference>
<sequence>MKTAATFTALHDLDADLLILPFSSEGLKKAASPVLEAAGLSDVPLDDFKAAAGDTLILYPRPGKLRASRVMLVGTGEAKSLDDWHRAASLAASRAVDLDARRIVFDLPAAGGKARPGIEAVAEALVEGCMFGAYRFERLKSGKLDKGEKKKTPAKGKAKKDEKGIDLLTLRVPASAIAAAEKGMAAGLVIGSAQQMARDLVNLPGNHLQAEDIAKAAVSSGKQYGYGVTVLRKKEIESLRMGGLVAVNQGSLNPPTFTVMDYVPKKKAKATIALVGKGVTFDSGGISIKPSEGMGDMKSDMAGAAAVIGAVEAAARLSLPVRIIGLIPATDNMPDGNAQKPGDVITTYSGITVEVGNTDAEGRLILADALTYAAQKYSPDVIIDLATLTGACIVALGYQVAGLFSNDDSLAEAIEGAGRDTGEKVWRLPLWDLYDEQIKSDVADVSNTGSRGAGTITAAKFLEKFIEGHKKWAHIDIAGPSFPAKGASKVNGGSGFGVRLLVDLLRKWS</sequence>
<dbReference type="Gene3D" id="3.40.220.10">
    <property type="entry name" value="Leucine Aminopeptidase, subunit E, domain 1"/>
    <property type="match status" value="1"/>
</dbReference>
<dbReference type="GO" id="GO:0030145">
    <property type="term" value="F:manganese ion binding"/>
    <property type="evidence" value="ECO:0007669"/>
    <property type="project" value="UniProtKB-UniRule"/>
</dbReference>
<organism evidence="10 11">
    <name type="scientific">Pelodictyon luteolum</name>
    <dbReference type="NCBI Taxonomy" id="1100"/>
    <lineage>
        <taxon>Bacteria</taxon>
        <taxon>Pseudomonadati</taxon>
        <taxon>Chlorobiota</taxon>
        <taxon>Chlorobiia</taxon>
        <taxon>Chlorobiales</taxon>
        <taxon>Chlorobiaceae</taxon>
        <taxon>Chlorobium/Pelodictyon group</taxon>
        <taxon>Pelodictyon</taxon>
    </lineage>
</organism>
<keyword evidence="8" id="KW-0479">Metal-binding</keyword>
<feature type="active site" evidence="8">
    <location>
        <position position="363"/>
    </location>
</feature>
<dbReference type="GO" id="GO:0070006">
    <property type="term" value="F:metalloaminopeptidase activity"/>
    <property type="evidence" value="ECO:0007669"/>
    <property type="project" value="InterPro"/>
</dbReference>
<dbReference type="AlphaFoldDB" id="A0A165M284"/>
<feature type="binding site" evidence="8">
    <location>
        <position position="282"/>
    </location>
    <ligand>
        <name>Mn(2+)</name>
        <dbReference type="ChEBI" id="CHEBI:29035"/>
        <label>2</label>
    </ligand>
</feature>
<dbReference type="CDD" id="cd00433">
    <property type="entry name" value="Peptidase_M17"/>
    <property type="match status" value="1"/>
</dbReference>
<evidence type="ECO:0000256" key="7">
    <source>
        <dbReference type="ARBA" id="ARBA00023211"/>
    </source>
</evidence>
<comment type="cofactor">
    <cofactor evidence="8">
        <name>Mn(2+)</name>
        <dbReference type="ChEBI" id="CHEBI:29035"/>
    </cofactor>
    <text evidence="8">Binds 2 manganese ions per subunit.</text>
</comment>
<keyword evidence="5 8" id="KW-0645">Protease</keyword>
<comment type="subcellular location">
    <subcellularLocation>
        <location evidence="8">Cytoplasm</location>
    </subcellularLocation>
</comment>
<feature type="active site" evidence="8">
    <location>
        <position position="289"/>
    </location>
</feature>
<dbReference type="EC" id="3.4.11.1" evidence="8"/>
<feature type="binding site" evidence="8">
    <location>
        <position position="361"/>
    </location>
    <ligand>
        <name>Mn(2+)</name>
        <dbReference type="ChEBI" id="CHEBI:29035"/>
        <label>1</label>
    </ligand>
</feature>
<keyword evidence="4 8" id="KW-0031">Aminopeptidase</keyword>
<name>A0A165M284_PELLU</name>
<dbReference type="SUPFAM" id="SSF52949">
    <property type="entry name" value="Macro domain-like"/>
    <property type="match status" value="1"/>
</dbReference>
<dbReference type="NCBIfam" id="NF002082">
    <property type="entry name" value="PRK00913.3-4"/>
    <property type="match status" value="1"/>
</dbReference>
<keyword evidence="6 8" id="KW-0378">Hydrolase</keyword>
<comment type="function">
    <text evidence="8">Presumably involved in the processing and regular turnover of intracellular proteins. Catalyzes the removal of unsubstituted N-terminal amino acids from various peptides.</text>
</comment>
<dbReference type="SUPFAM" id="SSF53187">
    <property type="entry name" value="Zn-dependent exopeptidases"/>
    <property type="match status" value="1"/>
</dbReference>
<accession>A0A165M284</accession>
<dbReference type="PANTHER" id="PTHR11963">
    <property type="entry name" value="LEUCINE AMINOPEPTIDASE-RELATED"/>
    <property type="match status" value="1"/>
</dbReference>
<dbReference type="EC" id="3.4.11.10" evidence="8"/>
<dbReference type="InterPro" id="IPR008283">
    <property type="entry name" value="Peptidase_M17_N"/>
</dbReference>
<dbReference type="Proteomes" id="UP000076481">
    <property type="component" value="Unassembled WGS sequence"/>
</dbReference>
<dbReference type="InterPro" id="IPR011356">
    <property type="entry name" value="Leucine_aapep/pepB"/>
</dbReference>
<dbReference type="Gene3D" id="3.40.630.10">
    <property type="entry name" value="Zn peptidases"/>
    <property type="match status" value="1"/>
</dbReference>
<dbReference type="InterPro" id="IPR043472">
    <property type="entry name" value="Macro_dom-like"/>
</dbReference>
<evidence type="ECO:0000256" key="6">
    <source>
        <dbReference type="ARBA" id="ARBA00022801"/>
    </source>
</evidence>
<dbReference type="PRINTS" id="PR00481">
    <property type="entry name" value="LAMNOPPTDASE"/>
</dbReference>
<evidence type="ECO:0000256" key="5">
    <source>
        <dbReference type="ARBA" id="ARBA00022670"/>
    </source>
</evidence>
<comment type="caution">
    <text evidence="10">The sequence shown here is derived from an EMBL/GenBank/DDBJ whole genome shotgun (WGS) entry which is preliminary data.</text>
</comment>
<dbReference type="HAMAP" id="MF_00181">
    <property type="entry name" value="Cytosol_peptidase_M17"/>
    <property type="match status" value="1"/>
</dbReference>
<dbReference type="GO" id="GO:0005737">
    <property type="term" value="C:cytoplasm"/>
    <property type="evidence" value="ECO:0007669"/>
    <property type="project" value="UniProtKB-SubCell"/>
</dbReference>
<proteinExistence type="inferred from homology"/>
<dbReference type="EMBL" id="LVWG01000019">
    <property type="protein sequence ID" value="KZK74727.1"/>
    <property type="molecule type" value="Genomic_DNA"/>
</dbReference>
<dbReference type="PANTHER" id="PTHR11963:SF23">
    <property type="entry name" value="CYTOSOL AMINOPEPTIDASE"/>
    <property type="match status" value="1"/>
</dbReference>
<dbReference type="InterPro" id="IPR023042">
    <property type="entry name" value="Peptidase_M17_leu_NH2_pept"/>
</dbReference>
<evidence type="ECO:0000256" key="1">
    <source>
        <dbReference type="ARBA" id="ARBA00000135"/>
    </source>
</evidence>
<evidence type="ECO:0000256" key="3">
    <source>
        <dbReference type="ARBA" id="ARBA00009528"/>
    </source>
</evidence>
<protein>
    <recommendedName>
        <fullName evidence="8">Probable cytosol aminopeptidase</fullName>
        <ecNumber evidence="8">3.4.11.1</ecNumber>
    </recommendedName>
    <alternativeName>
        <fullName evidence="8">Leucine aminopeptidase</fullName>
        <shortName evidence="8">LAP</shortName>
        <ecNumber evidence="8">3.4.11.10</ecNumber>
    </alternativeName>
    <alternativeName>
        <fullName evidence="8">Leucyl aminopeptidase</fullName>
    </alternativeName>
</protein>
<dbReference type="PROSITE" id="PS00631">
    <property type="entry name" value="CYTOSOL_AP"/>
    <property type="match status" value="1"/>
</dbReference>
<comment type="catalytic activity">
    <reaction evidence="2 8">
        <text>Release of an N-terminal amino acid, preferentially leucine, but not glutamic or aspartic acids.</text>
        <dbReference type="EC" id="3.4.11.10"/>
    </reaction>
</comment>
<feature type="domain" description="Cytosol aminopeptidase" evidence="9">
    <location>
        <begin position="357"/>
        <end position="364"/>
    </location>
</feature>
<dbReference type="GO" id="GO:0006508">
    <property type="term" value="P:proteolysis"/>
    <property type="evidence" value="ECO:0007669"/>
    <property type="project" value="UniProtKB-KW"/>
</dbReference>
<dbReference type="NCBIfam" id="NF002073">
    <property type="entry name" value="PRK00913.1-2"/>
    <property type="match status" value="1"/>
</dbReference>
<reference evidence="10 11" key="1">
    <citation type="submission" date="2016-03" db="EMBL/GenBank/DDBJ databases">
        <title>Speciation and ecological success in dimly lit waters: horizontal gene transfer in a green sulfur bacteria bloom unveiled by metagenomic assembly.</title>
        <authorList>
            <person name="Llorens-Mares T."/>
            <person name="Liu Z."/>
            <person name="Allen L.Z."/>
            <person name="Rusch D.B."/>
            <person name="Craig M.T."/>
            <person name="Dupont C.L."/>
            <person name="Bryant D.A."/>
            <person name="Casamayor E.O."/>
        </authorList>
    </citation>
    <scope>NUCLEOTIDE SEQUENCE [LARGE SCALE GENOMIC DNA]</scope>
    <source>
        <strain evidence="10">CIII</strain>
    </source>
</reference>
<evidence type="ECO:0000256" key="2">
    <source>
        <dbReference type="ARBA" id="ARBA00000967"/>
    </source>
</evidence>
<evidence type="ECO:0000313" key="11">
    <source>
        <dbReference type="Proteomes" id="UP000076481"/>
    </source>
</evidence>